<sequence length="426" mass="48601">MIRRLEFNQGSGFDLILIPSSDYERRFAEIEAFLKTTTKMMHVQVEVVDRKIENEITGLKTELGPLTFDLESIDLDNPTLILNPTTWTQVANIIFVDIPAGTGFSYAKTKDGWISSDTILANQASQFIKKFLLDHPKFFKNPLYIAGISYIGIVVPKIALDLYEGNERGDQPSLNIQGYILMSPLTDKFKDFNSRLEYTHRMALISDDIYKSAIKNCYGNYVSIDTTNSLCAKSLHQYEECTSRIQMDNILEPFCNENDEMSSCESDFDKAVGVWANKKDIQQALNIRQGKTGIFELINSTLHYNQGKNDTFCYSYDIFSSFLYHKKLSCKNCQSLIMSGDHDMTFPYVGVEQWIASLNLGVEIPWKPFYVNGQVGGYKTKYVQNDYSLTYATVKGAGHLVPYNKPRETFSLLEMWLSSKFYLSDS</sequence>
<protein>
    <submittedName>
        <fullName evidence="6">Uncharacterized protein</fullName>
    </submittedName>
</protein>
<evidence type="ECO:0000313" key="7">
    <source>
        <dbReference type="Proteomes" id="UP001157418"/>
    </source>
</evidence>
<evidence type="ECO:0000256" key="1">
    <source>
        <dbReference type="ARBA" id="ARBA00009431"/>
    </source>
</evidence>
<accession>A0AAU9MR52</accession>
<gene>
    <name evidence="6" type="ORF">LVIROSA_LOCUS15853</name>
</gene>
<evidence type="ECO:0000313" key="6">
    <source>
        <dbReference type="EMBL" id="CAH1428962.1"/>
    </source>
</evidence>
<comment type="caution">
    <text evidence="6">The sequence shown here is derived from an EMBL/GenBank/DDBJ whole genome shotgun (WGS) entry which is preliminary data.</text>
</comment>
<evidence type="ECO:0000256" key="5">
    <source>
        <dbReference type="ARBA" id="ARBA00023180"/>
    </source>
</evidence>
<dbReference type="Gene3D" id="3.40.50.1820">
    <property type="entry name" value="alpha/beta hydrolase"/>
    <property type="match status" value="1"/>
</dbReference>
<evidence type="ECO:0000256" key="4">
    <source>
        <dbReference type="ARBA" id="ARBA00022801"/>
    </source>
</evidence>
<dbReference type="PRINTS" id="PR00724">
    <property type="entry name" value="CRBOXYPTASEC"/>
</dbReference>
<dbReference type="InterPro" id="IPR029058">
    <property type="entry name" value="AB_hydrolase_fold"/>
</dbReference>
<evidence type="ECO:0000256" key="2">
    <source>
        <dbReference type="ARBA" id="ARBA00022645"/>
    </source>
</evidence>
<dbReference type="InterPro" id="IPR001563">
    <property type="entry name" value="Peptidase_S10"/>
</dbReference>
<dbReference type="GO" id="GO:0016747">
    <property type="term" value="F:acyltransferase activity, transferring groups other than amino-acyl groups"/>
    <property type="evidence" value="ECO:0007669"/>
    <property type="project" value="TreeGrafter"/>
</dbReference>
<reference evidence="6 7" key="1">
    <citation type="submission" date="2022-01" db="EMBL/GenBank/DDBJ databases">
        <authorList>
            <person name="Xiong W."/>
            <person name="Schranz E."/>
        </authorList>
    </citation>
    <scope>NUCLEOTIDE SEQUENCE [LARGE SCALE GENOMIC DNA]</scope>
</reference>
<comment type="similarity">
    <text evidence="1">Belongs to the peptidase S10 family.</text>
</comment>
<keyword evidence="3" id="KW-0645">Protease</keyword>
<organism evidence="6 7">
    <name type="scientific">Lactuca virosa</name>
    <dbReference type="NCBI Taxonomy" id="75947"/>
    <lineage>
        <taxon>Eukaryota</taxon>
        <taxon>Viridiplantae</taxon>
        <taxon>Streptophyta</taxon>
        <taxon>Embryophyta</taxon>
        <taxon>Tracheophyta</taxon>
        <taxon>Spermatophyta</taxon>
        <taxon>Magnoliopsida</taxon>
        <taxon>eudicotyledons</taxon>
        <taxon>Gunneridae</taxon>
        <taxon>Pentapetalae</taxon>
        <taxon>asterids</taxon>
        <taxon>campanulids</taxon>
        <taxon>Asterales</taxon>
        <taxon>Asteraceae</taxon>
        <taxon>Cichorioideae</taxon>
        <taxon>Cichorieae</taxon>
        <taxon>Lactucinae</taxon>
        <taxon>Lactuca</taxon>
    </lineage>
</organism>
<keyword evidence="5" id="KW-0325">Glycoprotein</keyword>
<dbReference type="PANTHER" id="PTHR11802">
    <property type="entry name" value="SERINE PROTEASE FAMILY S10 SERINE CARBOXYPEPTIDASE"/>
    <property type="match status" value="1"/>
</dbReference>
<dbReference type="GO" id="GO:0004185">
    <property type="term" value="F:serine-type carboxypeptidase activity"/>
    <property type="evidence" value="ECO:0007669"/>
    <property type="project" value="InterPro"/>
</dbReference>
<dbReference type="EMBL" id="CAKMRJ010002343">
    <property type="protein sequence ID" value="CAH1428962.1"/>
    <property type="molecule type" value="Genomic_DNA"/>
</dbReference>
<dbReference type="InterPro" id="IPR033124">
    <property type="entry name" value="Ser_caboxypep_his_AS"/>
</dbReference>
<dbReference type="PROSITE" id="PS00560">
    <property type="entry name" value="CARBOXYPEPT_SER_HIS"/>
    <property type="match status" value="1"/>
</dbReference>
<keyword evidence="4" id="KW-0378">Hydrolase</keyword>
<evidence type="ECO:0000256" key="3">
    <source>
        <dbReference type="ARBA" id="ARBA00022670"/>
    </source>
</evidence>
<dbReference type="Pfam" id="PF00450">
    <property type="entry name" value="Peptidase_S10"/>
    <property type="match status" value="1"/>
</dbReference>
<dbReference type="AlphaFoldDB" id="A0AAU9MR52"/>
<dbReference type="GO" id="GO:0006508">
    <property type="term" value="P:proteolysis"/>
    <property type="evidence" value="ECO:0007669"/>
    <property type="project" value="UniProtKB-KW"/>
</dbReference>
<name>A0AAU9MR52_9ASTR</name>
<proteinExistence type="inferred from homology"/>
<dbReference type="Proteomes" id="UP001157418">
    <property type="component" value="Unassembled WGS sequence"/>
</dbReference>
<dbReference type="GO" id="GO:0019748">
    <property type="term" value="P:secondary metabolic process"/>
    <property type="evidence" value="ECO:0007669"/>
    <property type="project" value="TreeGrafter"/>
</dbReference>
<dbReference type="SUPFAM" id="SSF53474">
    <property type="entry name" value="alpha/beta-Hydrolases"/>
    <property type="match status" value="1"/>
</dbReference>
<keyword evidence="7" id="KW-1185">Reference proteome</keyword>
<dbReference type="PANTHER" id="PTHR11802:SF385">
    <property type="entry name" value="SINAPOYLGLUCOSE--SINAPOYLGLUCOSE O-SINAPOYLTRANSFERASE"/>
    <property type="match status" value="1"/>
</dbReference>
<keyword evidence="2" id="KW-0121">Carboxypeptidase</keyword>